<gene>
    <name evidence="1" type="ORF">MHEL_59830</name>
</gene>
<dbReference type="AlphaFoldDB" id="A0A7I7TFC7"/>
<reference evidence="1 2" key="1">
    <citation type="journal article" date="2019" name="Emerg. Microbes Infect.">
        <title>Comprehensive subspecies identification of 175 nontuberculous mycobacteria species based on 7547 genomic profiles.</title>
        <authorList>
            <person name="Matsumoto Y."/>
            <person name="Kinjo T."/>
            <person name="Motooka D."/>
            <person name="Nabeya D."/>
            <person name="Jung N."/>
            <person name="Uechi K."/>
            <person name="Horii T."/>
            <person name="Iida T."/>
            <person name="Fujita J."/>
            <person name="Nakamura S."/>
        </authorList>
    </citation>
    <scope>NUCLEOTIDE SEQUENCE [LARGE SCALE GENOMIC DNA]</scope>
    <source>
        <strain evidence="1 2">JCM 30396</strain>
    </source>
</reference>
<evidence type="ECO:0000313" key="2">
    <source>
        <dbReference type="Proteomes" id="UP000467148"/>
    </source>
</evidence>
<keyword evidence="2" id="KW-1185">Reference proteome</keyword>
<organism evidence="1 2">
    <name type="scientific">Mycolicibacterium helvum</name>
    <dbReference type="NCBI Taxonomy" id="1534349"/>
    <lineage>
        <taxon>Bacteria</taxon>
        <taxon>Bacillati</taxon>
        <taxon>Actinomycetota</taxon>
        <taxon>Actinomycetes</taxon>
        <taxon>Mycobacteriales</taxon>
        <taxon>Mycobacteriaceae</taxon>
        <taxon>Mycolicibacterium</taxon>
    </lineage>
</organism>
<accession>A0A7I7TFC7</accession>
<dbReference type="EMBL" id="AP022596">
    <property type="protein sequence ID" value="BBY67740.1"/>
    <property type="molecule type" value="Genomic_DNA"/>
</dbReference>
<dbReference type="RefSeq" id="WP_163751660.1">
    <property type="nucleotide sequence ID" value="NZ_AP022596.1"/>
</dbReference>
<dbReference type="Proteomes" id="UP000467148">
    <property type="component" value="Chromosome"/>
</dbReference>
<name>A0A7I7TFC7_9MYCO</name>
<evidence type="ECO:0000313" key="1">
    <source>
        <dbReference type="EMBL" id="BBY67740.1"/>
    </source>
</evidence>
<sequence length="225" mass="24878">MTQAAGAPSRGNNVPLAAIAAITGQSESSATEMFYTARQSEVDENLASFEDIGLAVDRLCTRVGLAPALMQDERDHRIRALRDPLSDRSPGLTRGDLNAWDRLLRTTPDRVPTVQREPLTLSDMPEHQQAMWLTLLDFEESDPPPWVLLGGQMTALHLAEHGRTAHRPTDDGDMVVGVWTRRDALHSTTIYLTSNGFTERTTSDGYGYRFVRGKTEIDVMISEGA</sequence>
<protein>
    <submittedName>
        <fullName evidence="1">Uncharacterized protein</fullName>
    </submittedName>
</protein>
<dbReference type="KEGG" id="mhev:MHEL_59830"/>
<proteinExistence type="predicted"/>